<evidence type="ECO:0000313" key="2">
    <source>
        <dbReference type="Proteomes" id="UP000199391"/>
    </source>
</evidence>
<dbReference type="Proteomes" id="UP000199391">
    <property type="component" value="Unassembled WGS sequence"/>
</dbReference>
<dbReference type="AlphaFoldDB" id="A0A1I7LQB4"/>
<dbReference type="EMBL" id="FPBO01000034">
    <property type="protein sequence ID" value="SFV11750.1"/>
    <property type="molecule type" value="Genomic_DNA"/>
</dbReference>
<organism evidence="1 2">
    <name type="scientific">Pseudoduganella namucuonensis</name>
    <dbReference type="NCBI Taxonomy" id="1035707"/>
    <lineage>
        <taxon>Bacteria</taxon>
        <taxon>Pseudomonadati</taxon>
        <taxon>Pseudomonadota</taxon>
        <taxon>Betaproteobacteria</taxon>
        <taxon>Burkholderiales</taxon>
        <taxon>Oxalobacteraceae</taxon>
        <taxon>Telluria group</taxon>
        <taxon>Pseudoduganella</taxon>
    </lineage>
</organism>
<reference evidence="2" key="1">
    <citation type="submission" date="2016-10" db="EMBL/GenBank/DDBJ databases">
        <authorList>
            <person name="Varghese N."/>
            <person name="Submissions S."/>
        </authorList>
    </citation>
    <scope>NUCLEOTIDE SEQUENCE [LARGE SCALE GENOMIC DNA]</scope>
    <source>
        <strain evidence="2">CGMCC 1.11014</strain>
    </source>
</reference>
<accession>A0A1I7LQB4</accession>
<proteinExistence type="predicted"/>
<name>A0A1I7LQB4_9BURK</name>
<protein>
    <submittedName>
        <fullName evidence="1">Uncharacterized protein</fullName>
    </submittedName>
</protein>
<keyword evidence="2" id="KW-1185">Reference proteome</keyword>
<gene>
    <name evidence="1" type="ORF">SAMN05216552_103494</name>
</gene>
<sequence length="29" mass="3540">MKCKESNKEQARQASVAFMDHAWEDYLHW</sequence>
<evidence type="ECO:0000313" key="1">
    <source>
        <dbReference type="EMBL" id="SFV11750.1"/>
    </source>
</evidence>